<evidence type="ECO:0000313" key="3">
    <source>
        <dbReference type="Proteomes" id="UP000778523"/>
    </source>
</evidence>
<name>A0ABX2IPB5_9RHOO</name>
<dbReference type="RefSeq" id="WP_170022236.1">
    <property type="nucleotide sequence ID" value="NZ_JABCSC020000003.1"/>
</dbReference>
<sequence>MKPVWLILSFALLLSACSSDEHQDLRAWMANETQGMQGRIQPLPKLTQFPVVEYEVVGQVDPFQASRLEPEKRGGKASPRNDTRRREPLESYPLETLNMVGMMLMNGKPVALVKADKTIHQVRAGNYLGQNFGVVTKITENDLTLKELIEDANGDWIERFSTMQLQEQETKK</sequence>
<feature type="region of interest" description="Disordered" evidence="1">
    <location>
        <begin position="65"/>
        <end position="90"/>
    </location>
</feature>
<reference evidence="2 3" key="1">
    <citation type="submission" date="2020-06" db="EMBL/GenBank/DDBJ databases">
        <title>Draft genome of Uliginosibacterium sp. IMCC34675.</title>
        <authorList>
            <person name="Song J."/>
        </authorList>
    </citation>
    <scope>NUCLEOTIDE SEQUENCE [LARGE SCALE GENOMIC DNA]</scope>
    <source>
        <strain evidence="2 3">IMCC34675</strain>
    </source>
</reference>
<dbReference type="InterPro" id="IPR007446">
    <property type="entry name" value="PilP"/>
</dbReference>
<evidence type="ECO:0000256" key="1">
    <source>
        <dbReference type="SAM" id="MobiDB-lite"/>
    </source>
</evidence>
<comment type="caution">
    <text evidence="2">The sequence shown here is derived from an EMBL/GenBank/DDBJ whole genome shotgun (WGS) entry which is preliminary data.</text>
</comment>
<protein>
    <submittedName>
        <fullName evidence="2">Pilus assembly protein PilP</fullName>
    </submittedName>
</protein>
<gene>
    <name evidence="2" type="ORF">HJ583_012520</name>
</gene>
<feature type="compositionally biased region" description="Basic and acidic residues" evidence="1">
    <location>
        <begin position="68"/>
        <end position="89"/>
    </location>
</feature>
<dbReference type="Proteomes" id="UP000778523">
    <property type="component" value="Unassembled WGS sequence"/>
</dbReference>
<keyword evidence="3" id="KW-1185">Reference proteome</keyword>
<dbReference type="PIRSF" id="PIRSF016481">
    <property type="entry name" value="Pilus_assembly_PilP"/>
    <property type="match status" value="1"/>
</dbReference>
<evidence type="ECO:0000313" key="2">
    <source>
        <dbReference type="EMBL" id="NSL55855.1"/>
    </source>
</evidence>
<dbReference type="EMBL" id="JABCSC020000003">
    <property type="protein sequence ID" value="NSL55855.1"/>
    <property type="molecule type" value="Genomic_DNA"/>
</dbReference>
<proteinExistence type="predicted"/>
<dbReference type="Pfam" id="PF04351">
    <property type="entry name" value="PilP"/>
    <property type="match status" value="1"/>
</dbReference>
<organism evidence="2 3">
    <name type="scientific">Uliginosibacterium aquaticum</name>
    <dbReference type="NCBI Taxonomy" id="2731212"/>
    <lineage>
        <taxon>Bacteria</taxon>
        <taxon>Pseudomonadati</taxon>
        <taxon>Pseudomonadota</taxon>
        <taxon>Betaproteobacteria</taxon>
        <taxon>Rhodocyclales</taxon>
        <taxon>Zoogloeaceae</taxon>
        <taxon>Uliginosibacterium</taxon>
    </lineage>
</organism>
<dbReference type="PROSITE" id="PS51257">
    <property type="entry name" value="PROKAR_LIPOPROTEIN"/>
    <property type="match status" value="1"/>
</dbReference>
<accession>A0ABX2IPB5</accession>
<dbReference type="Gene3D" id="2.30.30.830">
    <property type="match status" value="1"/>
</dbReference>